<reference evidence="2" key="1">
    <citation type="submission" date="2017-07" db="EMBL/GenBank/DDBJ databases">
        <title>Taro Niue Genome Assembly and Annotation.</title>
        <authorList>
            <person name="Atibalentja N."/>
            <person name="Keating K."/>
            <person name="Fields C.J."/>
        </authorList>
    </citation>
    <scope>NUCLEOTIDE SEQUENCE</scope>
    <source>
        <strain evidence="2">Niue_2</strain>
        <tissue evidence="2">Leaf</tissue>
    </source>
</reference>
<proteinExistence type="predicted"/>
<organism evidence="2 3">
    <name type="scientific">Colocasia esculenta</name>
    <name type="common">Wild taro</name>
    <name type="synonym">Arum esculentum</name>
    <dbReference type="NCBI Taxonomy" id="4460"/>
    <lineage>
        <taxon>Eukaryota</taxon>
        <taxon>Viridiplantae</taxon>
        <taxon>Streptophyta</taxon>
        <taxon>Embryophyta</taxon>
        <taxon>Tracheophyta</taxon>
        <taxon>Spermatophyta</taxon>
        <taxon>Magnoliopsida</taxon>
        <taxon>Liliopsida</taxon>
        <taxon>Araceae</taxon>
        <taxon>Aroideae</taxon>
        <taxon>Colocasieae</taxon>
        <taxon>Colocasia</taxon>
    </lineage>
</organism>
<feature type="compositionally biased region" description="Low complexity" evidence="1">
    <location>
        <begin position="37"/>
        <end position="51"/>
    </location>
</feature>
<dbReference type="EMBL" id="NMUH01001217">
    <property type="protein sequence ID" value="MQL90173.1"/>
    <property type="molecule type" value="Genomic_DNA"/>
</dbReference>
<evidence type="ECO:0000256" key="1">
    <source>
        <dbReference type="SAM" id="MobiDB-lite"/>
    </source>
</evidence>
<evidence type="ECO:0000313" key="2">
    <source>
        <dbReference type="EMBL" id="MQL90173.1"/>
    </source>
</evidence>
<evidence type="ECO:0000313" key="3">
    <source>
        <dbReference type="Proteomes" id="UP000652761"/>
    </source>
</evidence>
<sequence length="59" mass="5682">MSVPVPPTSQAIPPPPTSQGLPSALTSQALPLPPTLPQIAPSSSPQASTSSVAGPSAPS</sequence>
<name>A0A843VCD7_COLES</name>
<feature type="region of interest" description="Disordered" evidence="1">
    <location>
        <begin position="1"/>
        <end position="59"/>
    </location>
</feature>
<dbReference type="Proteomes" id="UP000652761">
    <property type="component" value="Unassembled WGS sequence"/>
</dbReference>
<feature type="compositionally biased region" description="Polar residues" evidence="1">
    <location>
        <begin position="20"/>
        <end position="29"/>
    </location>
</feature>
<protein>
    <submittedName>
        <fullName evidence="2">Uncharacterized protein</fullName>
    </submittedName>
</protein>
<feature type="non-terminal residue" evidence="2">
    <location>
        <position position="59"/>
    </location>
</feature>
<gene>
    <name evidence="2" type="ORF">Taro_022763</name>
</gene>
<accession>A0A843VCD7</accession>
<feature type="compositionally biased region" description="Pro residues" evidence="1">
    <location>
        <begin position="1"/>
        <end position="17"/>
    </location>
</feature>
<keyword evidence="3" id="KW-1185">Reference proteome</keyword>
<comment type="caution">
    <text evidence="2">The sequence shown here is derived from an EMBL/GenBank/DDBJ whole genome shotgun (WGS) entry which is preliminary data.</text>
</comment>
<dbReference type="AlphaFoldDB" id="A0A843VCD7"/>